<gene>
    <name evidence="3" type="ORF">ACX27_16080</name>
</gene>
<dbReference type="EMBL" id="CP012036">
    <property type="protein sequence ID" value="ALF54015.1"/>
    <property type="molecule type" value="Genomic_DNA"/>
</dbReference>
<dbReference type="OrthoDB" id="489163at2"/>
<evidence type="ECO:0000256" key="2">
    <source>
        <dbReference type="SAM" id="Phobius"/>
    </source>
</evidence>
<reference evidence="3 4" key="2">
    <citation type="journal article" date="2016" name="Genome Announc.">
        <title>Draft Genome Sequence of the N2-Fixing Cyanobacterium Nostoc piscinale CENA21, Isolated from the Brazilian Amazon Floodplain.</title>
        <authorList>
            <person name="Leao T."/>
            <person name="Guimaraes P.I."/>
            <person name="de Melo A.G."/>
            <person name="Ramos R.T."/>
            <person name="Leao P.N."/>
            <person name="Silva A."/>
            <person name="Fiore M.F."/>
            <person name="Schneider M.P."/>
        </authorList>
    </citation>
    <scope>NUCLEOTIDE SEQUENCE [LARGE SCALE GENOMIC DNA]</scope>
    <source>
        <strain evidence="3 4">CENA21</strain>
    </source>
</reference>
<name>A0A0M4SSC7_9NOSO</name>
<reference evidence="4" key="1">
    <citation type="submission" date="2015-07" db="EMBL/GenBank/DDBJ databases">
        <title>Genome Of Nitrogen-Fixing Cyanobacterium Nostoc piscinale CENA21 From Solimoes/Amazon River Floodplain Sediments And Comparative Genomics To Uncover Biosynthetic Natural Products Potential.</title>
        <authorList>
            <person name="Leao T.F."/>
            <person name="Leao P.N."/>
            <person name="Guimaraes P.I."/>
            <person name="de Melo A.G.C."/>
            <person name="Ramos R.T.J."/>
            <person name="Silva A."/>
            <person name="Fiore M.F."/>
            <person name="Schneider M.P.C."/>
        </authorList>
    </citation>
    <scope>NUCLEOTIDE SEQUENCE [LARGE SCALE GENOMIC DNA]</scope>
    <source>
        <strain evidence="4">CENA21</strain>
    </source>
</reference>
<feature type="compositionally biased region" description="Basic and acidic residues" evidence="1">
    <location>
        <begin position="61"/>
        <end position="72"/>
    </location>
</feature>
<dbReference type="KEGG" id="npz:ACX27_16080"/>
<dbReference type="AlphaFoldDB" id="A0A0M4SSC7"/>
<proteinExistence type="predicted"/>
<sequence length="102" mass="11868">MDRLIQILRNVFIRLEGYFSVFFKAIFGFFGSIFGFFGKVFGFNSSGYYLESDAAQTIKRVSEEPAKTEQKTTSETPSFSRRRSQKKVEDYYLKMARDVGKK</sequence>
<keyword evidence="2" id="KW-1133">Transmembrane helix</keyword>
<dbReference type="RefSeq" id="WP_062294333.1">
    <property type="nucleotide sequence ID" value="NZ_CP012036.1"/>
</dbReference>
<accession>A0A0M4SSC7</accession>
<evidence type="ECO:0000313" key="4">
    <source>
        <dbReference type="Proteomes" id="UP000062645"/>
    </source>
</evidence>
<organism evidence="3 4">
    <name type="scientific">Nostoc piscinale CENA21</name>
    <dbReference type="NCBI Taxonomy" id="224013"/>
    <lineage>
        <taxon>Bacteria</taxon>
        <taxon>Bacillati</taxon>
        <taxon>Cyanobacteriota</taxon>
        <taxon>Cyanophyceae</taxon>
        <taxon>Nostocales</taxon>
        <taxon>Nostocaceae</taxon>
        <taxon>Nostoc</taxon>
    </lineage>
</organism>
<evidence type="ECO:0000256" key="1">
    <source>
        <dbReference type="SAM" id="MobiDB-lite"/>
    </source>
</evidence>
<keyword evidence="2" id="KW-0812">Transmembrane</keyword>
<keyword evidence="4" id="KW-1185">Reference proteome</keyword>
<feature type="region of interest" description="Disordered" evidence="1">
    <location>
        <begin position="61"/>
        <end position="86"/>
    </location>
</feature>
<protein>
    <submittedName>
        <fullName evidence="3">Threonine dehydratase</fullName>
    </submittedName>
</protein>
<keyword evidence="2" id="KW-0472">Membrane</keyword>
<feature type="transmembrane region" description="Helical" evidence="2">
    <location>
        <begin position="21"/>
        <end position="41"/>
    </location>
</feature>
<dbReference type="Proteomes" id="UP000062645">
    <property type="component" value="Chromosome"/>
</dbReference>
<evidence type="ECO:0000313" key="3">
    <source>
        <dbReference type="EMBL" id="ALF54015.1"/>
    </source>
</evidence>
<dbReference type="PATRIC" id="fig|224013.5.peg.3845"/>